<evidence type="ECO:0000259" key="6">
    <source>
        <dbReference type="PROSITE" id="PS50109"/>
    </source>
</evidence>
<keyword evidence="2" id="KW-0808">Transferase</keyword>
<proteinExistence type="predicted"/>
<dbReference type="PROSITE" id="PS50109">
    <property type="entry name" value="HIS_KIN"/>
    <property type="match status" value="1"/>
</dbReference>
<keyword evidence="8" id="KW-1185">Reference proteome</keyword>
<dbReference type="OrthoDB" id="1677679at2"/>
<sequence length="291" mass="33212">MLKTRNIILVTLILINTYIVIFFLNYLYYLSPSTEYNLLLLAASVFVIIFTFLILLFLKSYTELAKKEVENESLKHYVDKTKKIINTLNSKTHEHKRHLQVIQSMLNLDEITDAKKYINEIAKNNSKKSEGGSYLYVKEPVLNLSLNAQKKVAEEKDINFNIGIKSDITKWGINPWDLNSIICNLIDNSFEAVSRNNDNEKKYVAIELLEDPDNGLYLINAINNGPKISKPKQEKIFEPGYTSKKTVSSGYGLYIVNRVVKNNRGTIEIKSDSSKTVFSIKFPGKGELKTA</sequence>
<dbReference type="eggNOG" id="COG3290">
    <property type="taxonomic scope" value="Bacteria"/>
</dbReference>
<dbReference type="InParanoid" id="B2A279"/>
<dbReference type="InterPro" id="IPR039506">
    <property type="entry name" value="SPOB_a"/>
</dbReference>
<evidence type="ECO:0000256" key="3">
    <source>
        <dbReference type="ARBA" id="ARBA00022777"/>
    </source>
</evidence>
<dbReference type="SUPFAM" id="SSF55890">
    <property type="entry name" value="Sporulation response regulatory protein Spo0B"/>
    <property type="match status" value="1"/>
</dbReference>
<dbReference type="STRING" id="457570.Nther_2632"/>
<dbReference type="EMBL" id="CP001034">
    <property type="protein sequence ID" value="ACB86187.1"/>
    <property type="molecule type" value="Genomic_DNA"/>
</dbReference>
<dbReference type="InterPro" id="IPR005467">
    <property type="entry name" value="His_kinase_dom"/>
</dbReference>
<dbReference type="SMART" id="SM00387">
    <property type="entry name" value="HATPase_c"/>
    <property type="match status" value="1"/>
</dbReference>
<dbReference type="Gene3D" id="1.10.287.130">
    <property type="match status" value="1"/>
</dbReference>
<evidence type="ECO:0000313" key="7">
    <source>
        <dbReference type="EMBL" id="ACB86187.1"/>
    </source>
</evidence>
<feature type="transmembrane region" description="Helical" evidence="5">
    <location>
        <begin position="36"/>
        <end position="58"/>
    </location>
</feature>
<reference evidence="7 8" key="2">
    <citation type="journal article" date="2011" name="J. Bacteriol.">
        <title>Complete genome sequence of the anaerobic, halophilic alkalithermophile Natranaerobius thermophilus JW/NM-WN-LF.</title>
        <authorList>
            <person name="Zhao B."/>
            <person name="Mesbah N.M."/>
            <person name="Dalin E."/>
            <person name="Goodwin L."/>
            <person name="Nolan M."/>
            <person name="Pitluck S."/>
            <person name="Chertkov O."/>
            <person name="Brettin T.S."/>
            <person name="Han J."/>
            <person name="Larimer F.W."/>
            <person name="Land M.L."/>
            <person name="Hauser L."/>
            <person name="Kyrpides N."/>
            <person name="Wiegel J."/>
        </authorList>
    </citation>
    <scope>NUCLEOTIDE SEQUENCE [LARGE SCALE GENOMIC DNA]</scope>
    <source>
        <strain evidence="8">ATCC BAA-1301 / DSM 18059 / JW/NM-WN-LF</strain>
    </source>
</reference>
<dbReference type="HOGENOM" id="CLU_020211_8_0_9"/>
<dbReference type="InterPro" id="IPR003594">
    <property type="entry name" value="HATPase_dom"/>
</dbReference>
<keyword evidence="1" id="KW-0597">Phosphoprotein</keyword>
<dbReference type="SUPFAM" id="SSF55874">
    <property type="entry name" value="ATPase domain of HSP90 chaperone/DNA topoisomerase II/histidine kinase"/>
    <property type="match status" value="1"/>
</dbReference>
<dbReference type="Pfam" id="PF14689">
    <property type="entry name" value="SPOB_a"/>
    <property type="match status" value="1"/>
</dbReference>
<keyword evidence="4" id="KW-0902">Two-component regulatory system</keyword>
<evidence type="ECO:0000256" key="5">
    <source>
        <dbReference type="SAM" id="Phobius"/>
    </source>
</evidence>
<evidence type="ECO:0000256" key="4">
    <source>
        <dbReference type="ARBA" id="ARBA00023012"/>
    </source>
</evidence>
<dbReference type="AlphaFoldDB" id="B2A279"/>
<feature type="transmembrane region" description="Helical" evidence="5">
    <location>
        <begin position="7"/>
        <end position="30"/>
    </location>
</feature>
<evidence type="ECO:0000256" key="1">
    <source>
        <dbReference type="ARBA" id="ARBA00022553"/>
    </source>
</evidence>
<reference evidence="7 8" key="1">
    <citation type="submission" date="2008-04" db="EMBL/GenBank/DDBJ databases">
        <title>Complete sequence of chromosome of Natranaerobius thermophilus JW/NM-WN-LF.</title>
        <authorList>
            <consortium name="US DOE Joint Genome Institute"/>
            <person name="Copeland A."/>
            <person name="Lucas S."/>
            <person name="Lapidus A."/>
            <person name="Glavina del Rio T."/>
            <person name="Dalin E."/>
            <person name="Tice H."/>
            <person name="Bruce D."/>
            <person name="Goodwin L."/>
            <person name="Pitluck S."/>
            <person name="Chertkov O."/>
            <person name="Brettin T."/>
            <person name="Detter J.C."/>
            <person name="Han C."/>
            <person name="Kuske C.R."/>
            <person name="Schmutz J."/>
            <person name="Larimer F."/>
            <person name="Land M."/>
            <person name="Hauser L."/>
            <person name="Kyrpides N."/>
            <person name="Lykidis A."/>
            <person name="Mesbah N.M."/>
            <person name="Wiegel J."/>
        </authorList>
    </citation>
    <scope>NUCLEOTIDE SEQUENCE [LARGE SCALE GENOMIC DNA]</scope>
    <source>
        <strain evidence="8">ATCC BAA-1301 / DSM 18059 / JW/NM-WN-LF</strain>
    </source>
</reference>
<protein>
    <submittedName>
        <fullName evidence="7">Signal transduction histidine kinase regulating citrate/malate metabolism</fullName>
    </submittedName>
</protein>
<accession>B2A279</accession>
<dbReference type="PANTHER" id="PTHR40448">
    <property type="entry name" value="TWO-COMPONENT SENSOR HISTIDINE KINASE"/>
    <property type="match status" value="1"/>
</dbReference>
<dbReference type="PANTHER" id="PTHR40448:SF1">
    <property type="entry name" value="TWO-COMPONENT SENSOR HISTIDINE KINASE"/>
    <property type="match status" value="1"/>
</dbReference>
<dbReference type="FunCoup" id="B2A279">
    <property type="interactions" value="81"/>
</dbReference>
<dbReference type="GO" id="GO:0042802">
    <property type="term" value="F:identical protein binding"/>
    <property type="evidence" value="ECO:0007669"/>
    <property type="project" value="TreeGrafter"/>
</dbReference>
<dbReference type="RefSeq" id="WP_012449027.1">
    <property type="nucleotide sequence ID" value="NC_010718.1"/>
</dbReference>
<dbReference type="GO" id="GO:0000155">
    <property type="term" value="F:phosphorelay sensor kinase activity"/>
    <property type="evidence" value="ECO:0007669"/>
    <property type="project" value="InterPro"/>
</dbReference>
<evidence type="ECO:0000256" key="2">
    <source>
        <dbReference type="ARBA" id="ARBA00022679"/>
    </source>
</evidence>
<dbReference type="Pfam" id="PF02518">
    <property type="entry name" value="HATPase_c"/>
    <property type="match status" value="1"/>
</dbReference>
<dbReference type="Gene3D" id="3.30.565.10">
    <property type="entry name" value="Histidine kinase-like ATPase, C-terminal domain"/>
    <property type="match status" value="1"/>
</dbReference>
<keyword evidence="5" id="KW-0812">Transmembrane</keyword>
<evidence type="ECO:0000313" key="8">
    <source>
        <dbReference type="Proteomes" id="UP000001683"/>
    </source>
</evidence>
<keyword evidence="3 7" id="KW-0418">Kinase</keyword>
<dbReference type="InterPro" id="IPR036890">
    <property type="entry name" value="HATPase_C_sf"/>
</dbReference>
<gene>
    <name evidence="7" type="ordered locus">Nther_2632</name>
</gene>
<name>B2A279_NATTJ</name>
<organism evidence="7 8">
    <name type="scientific">Natranaerobius thermophilus (strain ATCC BAA-1301 / DSM 18059 / JW/NM-WN-LF)</name>
    <dbReference type="NCBI Taxonomy" id="457570"/>
    <lineage>
        <taxon>Bacteria</taxon>
        <taxon>Bacillati</taxon>
        <taxon>Bacillota</taxon>
        <taxon>Clostridia</taxon>
        <taxon>Natranaerobiales</taxon>
        <taxon>Natranaerobiaceae</taxon>
        <taxon>Natranaerobius</taxon>
    </lineage>
</organism>
<keyword evidence="5" id="KW-0472">Membrane</keyword>
<dbReference type="InterPro" id="IPR016120">
    <property type="entry name" value="Sig_transdc_His_kin_SpoOB"/>
</dbReference>
<keyword evidence="5" id="KW-1133">Transmembrane helix</keyword>
<feature type="domain" description="Histidine kinase" evidence="6">
    <location>
        <begin position="178"/>
        <end position="286"/>
    </location>
</feature>
<dbReference type="Proteomes" id="UP000001683">
    <property type="component" value="Chromosome"/>
</dbReference>
<dbReference type="KEGG" id="nth:Nther_2632"/>